<evidence type="ECO:0000313" key="6">
    <source>
        <dbReference type="EMBL" id="MFC4335401.1"/>
    </source>
</evidence>
<dbReference type="InterPro" id="IPR009057">
    <property type="entry name" value="Homeodomain-like_sf"/>
</dbReference>
<dbReference type="PRINTS" id="PR00455">
    <property type="entry name" value="HTHTETR"/>
</dbReference>
<accession>A0ABV8TX56</accession>
<dbReference type="RefSeq" id="WP_380620173.1">
    <property type="nucleotide sequence ID" value="NZ_JBHSDK010000013.1"/>
</dbReference>
<keyword evidence="3" id="KW-0804">Transcription</keyword>
<sequence length="191" mass="20699">MMAGHAGQGRKFNTTAALEAAMTVFWEHGYEGSSMSALTRAMGINPPSLYKAFGSKEDLFFAVVDHYNATRGSFMARVFEEETDGMAMLRRLLLEAADHYPSSQFPGGCLVISAAVTVTESNQHVADRLAGMRSDNVEVMAEYPGITPEMARFAGATLQGMSQQARDGATADDLRTIAEFAITALEMKQAR</sequence>
<dbReference type="SUPFAM" id="SSF48498">
    <property type="entry name" value="Tetracyclin repressor-like, C-terminal domain"/>
    <property type="match status" value="1"/>
</dbReference>
<evidence type="ECO:0000256" key="1">
    <source>
        <dbReference type="ARBA" id="ARBA00023015"/>
    </source>
</evidence>
<organism evidence="6 7">
    <name type="scientific">Salininema proteolyticum</name>
    <dbReference type="NCBI Taxonomy" id="1607685"/>
    <lineage>
        <taxon>Bacteria</taxon>
        <taxon>Bacillati</taxon>
        <taxon>Actinomycetota</taxon>
        <taxon>Actinomycetes</taxon>
        <taxon>Glycomycetales</taxon>
        <taxon>Glycomycetaceae</taxon>
        <taxon>Salininema</taxon>
    </lineage>
</organism>
<keyword evidence="2 4" id="KW-0238">DNA-binding</keyword>
<dbReference type="InterPro" id="IPR023772">
    <property type="entry name" value="DNA-bd_HTH_TetR-type_CS"/>
</dbReference>
<dbReference type="Proteomes" id="UP001595823">
    <property type="component" value="Unassembled WGS sequence"/>
</dbReference>
<name>A0ABV8TX56_9ACTN</name>
<dbReference type="PANTHER" id="PTHR47506:SF1">
    <property type="entry name" value="HTH-TYPE TRANSCRIPTIONAL REGULATOR YJDC"/>
    <property type="match status" value="1"/>
</dbReference>
<evidence type="ECO:0000256" key="4">
    <source>
        <dbReference type="PROSITE-ProRule" id="PRU00335"/>
    </source>
</evidence>
<dbReference type="Pfam" id="PF00440">
    <property type="entry name" value="TetR_N"/>
    <property type="match status" value="1"/>
</dbReference>
<dbReference type="PANTHER" id="PTHR47506">
    <property type="entry name" value="TRANSCRIPTIONAL REGULATORY PROTEIN"/>
    <property type="match status" value="1"/>
</dbReference>
<dbReference type="Gene3D" id="1.10.357.10">
    <property type="entry name" value="Tetracycline Repressor, domain 2"/>
    <property type="match status" value="2"/>
</dbReference>
<evidence type="ECO:0000259" key="5">
    <source>
        <dbReference type="PROSITE" id="PS50977"/>
    </source>
</evidence>
<proteinExistence type="predicted"/>
<dbReference type="PROSITE" id="PS01081">
    <property type="entry name" value="HTH_TETR_1"/>
    <property type="match status" value="1"/>
</dbReference>
<dbReference type="SUPFAM" id="SSF46689">
    <property type="entry name" value="Homeodomain-like"/>
    <property type="match status" value="1"/>
</dbReference>
<protein>
    <submittedName>
        <fullName evidence="6">TetR/AcrR family transcriptional regulator</fullName>
    </submittedName>
</protein>
<dbReference type="InterPro" id="IPR036271">
    <property type="entry name" value="Tet_transcr_reg_TetR-rel_C_sf"/>
</dbReference>
<reference evidence="7" key="1">
    <citation type="journal article" date="2019" name="Int. J. Syst. Evol. Microbiol.">
        <title>The Global Catalogue of Microorganisms (GCM) 10K type strain sequencing project: providing services to taxonomists for standard genome sequencing and annotation.</title>
        <authorList>
            <consortium name="The Broad Institute Genomics Platform"/>
            <consortium name="The Broad Institute Genome Sequencing Center for Infectious Disease"/>
            <person name="Wu L."/>
            <person name="Ma J."/>
        </authorList>
    </citation>
    <scope>NUCLEOTIDE SEQUENCE [LARGE SCALE GENOMIC DNA]</scope>
    <source>
        <strain evidence="7">IBRC-M 10908</strain>
    </source>
</reference>
<feature type="DNA-binding region" description="H-T-H motif" evidence="4">
    <location>
        <begin position="34"/>
        <end position="53"/>
    </location>
</feature>
<keyword evidence="7" id="KW-1185">Reference proteome</keyword>
<dbReference type="PROSITE" id="PS50977">
    <property type="entry name" value="HTH_TETR_2"/>
    <property type="match status" value="1"/>
</dbReference>
<keyword evidence="1" id="KW-0805">Transcription regulation</keyword>
<comment type="caution">
    <text evidence="6">The sequence shown here is derived from an EMBL/GenBank/DDBJ whole genome shotgun (WGS) entry which is preliminary data.</text>
</comment>
<dbReference type="EMBL" id="JBHSDK010000013">
    <property type="protein sequence ID" value="MFC4335401.1"/>
    <property type="molecule type" value="Genomic_DNA"/>
</dbReference>
<evidence type="ECO:0000256" key="3">
    <source>
        <dbReference type="ARBA" id="ARBA00023163"/>
    </source>
</evidence>
<dbReference type="Gene3D" id="1.10.10.60">
    <property type="entry name" value="Homeodomain-like"/>
    <property type="match status" value="1"/>
</dbReference>
<evidence type="ECO:0000313" key="7">
    <source>
        <dbReference type="Proteomes" id="UP001595823"/>
    </source>
</evidence>
<feature type="domain" description="HTH tetR-type" evidence="5">
    <location>
        <begin position="11"/>
        <end position="71"/>
    </location>
</feature>
<gene>
    <name evidence="6" type="ORF">ACFPET_09345</name>
</gene>
<evidence type="ECO:0000256" key="2">
    <source>
        <dbReference type="ARBA" id="ARBA00023125"/>
    </source>
</evidence>
<dbReference type="InterPro" id="IPR001647">
    <property type="entry name" value="HTH_TetR"/>
</dbReference>